<keyword evidence="2" id="KW-1185">Reference proteome</keyword>
<feature type="non-terminal residue" evidence="1">
    <location>
        <position position="1"/>
    </location>
</feature>
<protein>
    <submittedName>
        <fullName evidence="1">Sulfate transporter</fullName>
    </submittedName>
</protein>
<name>A0A392TL80_9FABA</name>
<comment type="caution">
    <text evidence="1">The sequence shown here is derived from an EMBL/GenBank/DDBJ whole genome shotgun (WGS) entry which is preliminary data.</text>
</comment>
<dbReference type="EMBL" id="LXQA010589693">
    <property type="protein sequence ID" value="MCI60880.1"/>
    <property type="molecule type" value="Genomic_DNA"/>
</dbReference>
<organism evidence="1 2">
    <name type="scientific">Trifolium medium</name>
    <dbReference type="NCBI Taxonomy" id="97028"/>
    <lineage>
        <taxon>Eukaryota</taxon>
        <taxon>Viridiplantae</taxon>
        <taxon>Streptophyta</taxon>
        <taxon>Embryophyta</taxon>
        <taxon>Tracheophyta</taxon>
        <taxon>Spermatophyta</taxon>
        <taxon>Magnoliopsida</taxon>
        <taxon>eudicotyledons</taxon>
        <taxon>Gunneridae</taxon>
        <taxon>Pentapetalae</taxon>
        <taxon>rosids</taxon>
        <taxon>fabids</taxon>
        <taxon>Fabales</taxon>
        <taxon>Fabaceae</taxon>
        <taxon>Papilionoideae</taxon>
        <taxon>50 kb inversion clade</taxon>
        <taxon>NPAAA clade</taxon>
        <taxon>Hologalegina</taxon>
        <taxon>IRL clade</taxon>
        <taxon>Trifolieae</taxon>
        <taxon>Trifolium</taxon>
    </lineage>
</organism>
<reference evidence="1 2" key="1">
    <citation type="journal article" date="2018" name="Front. Plant Sci.">
        <title>Red Clover (Trifolium pratense) and Zigzag Clover (T. medium) - A Picture of Genomic Similarities and Differences.</title>
        <authorList>
            <person name="Dluhosova J."/>
            <person name="Istvanek J."/>
            <person name="Nedelnik J."/>
            <person name="Repkova J."/>
        </authorList>
    </citation>
    <scope>NUCLEOTIDE SEQUENCE [LARGE SCALE GENOMIC DNA]</scope>
    <source>
        <strain evidence="2">cv. 10/8</strain>
        <tissue evidence="1">Leaf</tissue>
    </source>
</reference>
<feature type="non-terminal residue" evidence="1">
    <location>
        <position position="88"/>
    </location>
</feature>
<dbReference type="AlphaFoldDB" id="A0A392TL80"/>
<evidence type="ECO:0000313" key="2">
    <source>
        <dbReference type="Proteomes" id="UP000265520"/>
    </source>
</evidence>
<evidence type="ECO:0000313" key="1">
    <source>
        <dbReference type="EMBL" id="MCI60880.1"/>
    </source>
</evidence>
<accession>A0A392TL80</accession>
<proteinExistence type="predicted"/>
<dbReference type="Proteomes" id="UP000265520">
    <property type="component" value="Unassembled WGS sequence"/>
</dbReference>
<sequence>EGELPADTVKDGRVFMKSYRTQADDVEWARNGIVATVHNGEAIPVVQNRIVDAGFKDLVLVPMGADKIFVRSSEGVDAMLTVNNANEF</sequence>